<dbReference type="PANTHER" id="PTHR33371:SF4">
    <property type="entry name" value="INTERMEMBRANE PHOSPHOLIPID TRANSPORT SYSTEM BINDING PROTEIN MLAD"/>
    <property type="match status" value="1"/>
</dbReference>
<comment type="caution">
    <text evidence="2">The sequence shown here is derived from an EMBL/GenBank/DDBJ whole genome shotgun (WGS) entry which is preliminary data.</text>
</comment>
<name>A0ABU4VPM4_9ACTN</name>
<keyword evidence="3" id="KW-1185">Reference proteome</keyword>
<evidence type="ECO:0000259" key="1">
    <source>
        <dbReference type="Pfam" id="PF02470"/>
    </source>
</evidence>
<dbReference type="EMBL" id="JAXAVX010000012">
    <property type="protein sequence ID" value="MDX8153287.1"/>
    <property type="molecule type" value="Genomic_DNA"/>
</dbReference>
<evidence type="ECO:0000313" key="2">
    <source>
        <dbReference type="EMBL" id="MDX8153287.1"/>
    </source>
</evidence>
<accession>A0ABU4VPM4</accession>
<feature type="domain" description="Mce/MlaD" evidence="1">
    <location>
        <begin position="41"/>
        <end position="119"/>
    </location>
</feature>
<dbReference type="InterPro" id="IPR052336">
    <property type="entry name" value="MlaD_Phospholipid_Transporter"/>
</dbReference>
<reference evidence="2 3" key="1">
    <citation type="submission" date="2023-11" db="EMBL/GenBank/DDBJ databases">
        <authorList>
            <person name="Xu M."/>
            <person name="Jiang T."/>
        </authorList>
    </citation>
    <scope>NUCLEOTIDE SEQUENCE [LARGE SCALE GENOMIC DNA]</scope>
    <source>
        <strain evidence="2 3">SD</strain>
    </source>
</reference>
<proteinExistence type="predicted"/>
<protein>
    <submittedName>
        <fullName evidence="2">MlaD family protein</fullName>
    </submittedName>
</protein>
<dbReference type="InterPro" id="IPR003399">
    <property type="entry name" value="Mce/MlaD"/>
</dbReference>
<organism evidence="2 3">
    <name type="scientific">Patulibacter brassicae</name>
    <dbReference type="NCBI Taxonomy" id="1705717"/>
    <lineage>
        <taxon>Bacteria</taxon>
        <taxon>Bacillati</taxon>
        <taxon>Actinomycetota</taxon>
        <taxon>Thermoleophilia</taxon>
        <taxon>Solirubrobacterales</taxon>
        <taxon>Patulibacteraceae</taxon>
        <taxon>Patulibacter</taxon>
    </lineage>
</organism>
<sequence>MTSSPNARRIALILALTAAGLVALGYLLVKQRFPVPFRELYDVRVVLPAADGVAPGFGQPVNVAGVKVGTITEAELVDRQAHVTLQIDARQLPRVYRDARAQLRPVTPLSDMRIELDPGTPKAGVMPDGGLIAQRRATSPVPLATLLNGLDADTRDFLTALLASVGEGTADRAPDLRRALVSFGPTVAQLRAVSEALDGRRRALSRLVHNLSSVTEAAADDGQLTQLVQAGDTTLAALRRQDRPLRATLRQLPGALGAANEALTRAGSLSTALRPALDDLEPPIRGLAPTLRTLRPLAGDFADTVEREFRPLVRRAQPLATELAPALRQTSAVLPDLSRVLQTTQYLANSLAYNPAGRQEGMLYWINWFAHNLNSVASTGDAHGNFFRVGLLVSCSTLGAVHDLGPLLKGVLGVPDGGCPAVATTGGSR</sequence>
<dbReference type="RefSeq" id="WP_319955436.1">
    <property type="nucleotide sequence ID" value="NZ_JAXAVX010000012.1"/>
</dbReference>
<gene>
    <name evidence="2" type="ORF">SK069_16935</name>
</gene>
<dbReference type="PANTHER" id="PTHR33371">
    <property type="entry name" value="INTERMEMBRANE PHOSPHOLIPID TRANSPORT SYSTEM BINDING PROTEIN MLAD-RELATED"/>
    <property type="match status" value="1"/>
</dbReference>
<evidence type="ECO:0000313" key="3">
    <source>
        <dbReference type="Proteomes" id="UP001277761"/>
    </source>
</evidence>
<dbReference type="Proteomes" id="UP001277761">
    <property type="component" value="Unassembled WGS sequence"/>
</dbReference>
<dbReference type="Pfam" id="PF02470">
    <property type="entry name" value="MlaD"/>
    <property type="match status" value="1"/>
</dbReference>